<dbReference type="EMBL" id="LQYY01000090">
    <property type="protein sequence ID" value="KYD33719.1"/>
    <property type="molecule type" value="Genomic_DNA"/>
</dbReference>
<evidence type="ECO:0000313" key="2">
    <source>
        <dbReference type="EMBL" id="KYD21736.1"/>
    </source>
</evidence>
<gene>
    <name evidence="2" type="ORF">B4109_2061</name>
    <name evidence="3" type="ORF">B4114_2265</name>
    <name evidence="1" type="ORF">GS8_2191</name>
</gene>
<dbReference type="Proteomes" id="UP000075424">
    <property type="component" value="Unassembled WGS sequence"/>
</dbReference>
<dbReference type="Proteomes" id="UP000075517">
    <property type="component" value="Unassembled WGS sequence"/>
</dbReference>
<reference evidence="1 6" key="2">
    <citation type="submission" date="2016-03" db="EMBL/GenBank/DDBJ databases">
        <title>Spore heat resistance.</title>
        <authorList>
            <person name="Boekhorst J."/>
            <person name="Berendsen E.M."/>
            <person name="Wells-Bennik M.H."/>
            <person name="Kuipers O.P."/>
        </authorList>
    </citation>
    <scope>NUCLEOTIDE SEQUENCE [LARGE SCALE GENOMIC DNA]</scope>
    <source>
        <strain evidence="1 6">GS8</strain>
    </source>
</reference>
<dbReference type="EMBL" id="LQYV01000132">
    <property type="protein sequence ID" value="KYD21736.1"/>
    <property type="molecule type" value="Genomic_DNA"/>
</dbReference>
<evidence type="ECO:0000313" key="1">
    <source>
        <dbReference type="EMBL" id="KAF6510034.1"/>
    </source>
</evidence>
<organism evidence="2 4">
    <name type="scientific">Geobacillus stearothermophilus</name>
    <name type="common">Bacillus stearothermophilus</name>
    <dbReference type="NCBI Taxonomy" id="1422"/>
    <lineage>
        <taxon>Bacteria</taxon>
        <taxon>Bacillati</taxon>
        <taxon>Bacillota</taxon>
        <taxon>Bacilli</taxon>
        <taxon>Bacillales</taxon>
        <taxon>Anoxybacillaceae</taxon>
        <taxon>Geobacillus</taxon>
    </lineage>
</organism>
<accession>A0A150MBA4</accession>
<proteinExistence type="predicted"/>
<dbReference type="Proteomes" id="UP000773850">
    <property type="component" value="Unassembled WGS sequence"/>
</dbReference>
<evidence type="ECO:0000313" key="4">
    <source>
        <dbReference type="Proteomes" id="UP000075424"/>
    </source>
</evidence>
<keyword evidence="6" id="KW-1185">Reference proteome</keyword>
<evidence type="ECO:0000313" key="5">
    <source>
        <dbReference type="Proteomes" id="UP000075517"/>
    </source>
</evidence>
<protein>
    <submittedName>
        <fullName evidence="2">Uncharacterized protein</fullName>
    </submittedName>
</protein>
<evidence type="ECO:0000313" key="3">
    <source>
        <dbReference type="EMBL" id="KYD33719.1"/>
    </source>
</evidence>
<evidence type="ECO:0000313" key="6">
    <source>
        <dbReference type="Proteomes" id="UP000773850"/>
    </source>
</evidence>
<dbReference type="AlphaFoldDB" id="A0A150MBA4"/>
<reference evidence="4 5" key="1">
    <citation type="submission" date="2016-01" db="EMBL/GenBank/DDBJ databases">
        <title>Draft Genome Sequences of Seven Thermophilic Sporeformers Isolated from Foods.</title>
        <authorList>
            <person name="Berendsen E.M."/>
            <person name="Wells-Bennik M.H."/>
            <person name="Krawcyk A.O."/>
            <person name="De Jong A."/>
            <person name="Holsappel S."/>
            <person name="Eijlander R.T."/>
            <person name="Kuipers O.P."/>
        </authorList>
    </citation>
    <scope>NUCLEOTIDE SEQUENCE [LARGE SCALE GENOMIC DNA]</scope>
    <source>
        <strain evidence="2 4">B4109</strain>
        <strain evidence="3 5">B4114</strain>
    </source>
</reference>
<dbReference type="EMBL" id="LUCS01000028">
    <property type="protein sequence ID" value="KAF6510034.1"/>
    <property type="molecule type" value="Genomic_DNA"/>
</dbReference>
<sequence length="40" mass="4804">MRRLFTFHYIGERKGRQRIIAPNGNKQRWGGKWLYIQLGG</sequence>
<comment type="caution">
    <text evidence="2">The sequence shown here is derived from an EMBL/GenBank/DDBJ whole genome shotgun (WGS) entry which is preliminary data.</text>
</comment>
<name>A0A150MBA4_GEOSE</name>